<dbReference type="AlphaFoldDB" id="A0A0G1LRN9"/>
<dbReference type="Proteomes" id="UP000034154">
    <property type="component" value="Unassembled WGS sequence"/>
</dbReference>
<organism evidence="1 2">
    <name type="scientific">Candidatus Uhrbacteria bacterium GW2011_GWF2_44_350</name>
    <dbReference type="NCBI Taxonomy" id="1619000"/>
    <lineage>
        <taxon>Bacteria</taxon>
        <taxon>Candidatus Uhriibacteriota</taxon>
    </lineage>
</organism>
<evidence type="ECO:0000313" key="2">
    <source>
        <dbReference type="Proteomes" id="UP000034154"/>
    </source>
</evidence>
<sequence length="98" mass="11408">MIDYHYLVEDALTKIHHDLIREHFNKIEKSDAIFVANFEKNGVLGYIGGNTFLEIGLAFYLRKPIYLLNELPEKIGYQEELLAMQPVVIGEDWNKILN</sequence>
<gene>
    <name evidence="1" type="ORF">UW63_C0015G0005</name>
</gene>
<protein>
    <recommendedName>
        <fullName evidence="3">Maf-like protein</fullName>
    </recommendedName>
</protein>
<name>A0A0G1LRN9_9BACT</name>
<evidence type="ECO:0008006" key="3">
    <source>
        <dbReference type="Google" id="ProtNLM"/>
    </source>
</evidence>
<accession>A0A0G1LRN9</accession>
<evidence type="ECO:0000313" key="1">
    <source>
        <dbReference type="EMBL" id="KKT71502.1"/>
    </source>
</evidence>
<reference evidence="1 2" key="1">
    <citation type="journal article" date="2015" name="Nature">
        <title>rRNA introns, odd ribosomes, and small enigmatic genomes across a large radiation of phyla.</title>
        <authorList>
            <person name="Brown C.T."/>
            <person name="Hug L.A."/>
            <person name="Thomas B.C."/>
            <person name="Sharon I."/>
            <person name="Castelle C.J."/>
            <person name="Singh A."/>
            <person name="Wilkins M.J."/>
            <person name="Williams K.H."/>
            <person name="Banfield J.F."/>
        </authorList>
    </citation>
    <scope>NUCLEOTIDE SEQUENCE [LARGE SCALE GENOMIC DNA]</scope>
</reference>
<dbReference type="EMBL" id="LCJB01000015">
    <property type="protein sequence ID" value="KKT71502.1"/>
    <property type="molecule type" value="Genomic_DNA"/>
</dbReference>
<comment type="caution">
    <text evidence="1">The sequence shown here is derived from an EMBL/GenBank/DDBJ whole genome shotgun (WGS) entry which is preliminary data.</text>
</comment>
<proteinExistence type="predicted"/>